<evidence type="ECO:0000313" key="4">
    <source>
        <dbReference type="Proteomes" id="UP000655208"/>
    </source>
</evidence>
<dbReference type="PROSITE" id="PS51257">
    <property type="entry name" value="PROKAR_LIPOPROTEIN"/>
    <property type="match status" value="1"/>
</dbReference>
<dbReference type="PANTHER" id="PTHR16128:SF5">
    <property type="entry name" value="FAD_NAD(P)-BINDING OXIDOREDUCTASE FAMILY PROTEIN"/>
    <property type="match status" value="1"/>
</dbReference>
<dbReference type="PANTHER" id="PTHR16128">
    <property type="entry name" value="FAD/NAD(P)-BINDING OXIDOREDUCTASE FAMILY PROTEIN"/>
    <property type="match status" value="1"/>
</dbReference>
<dbReference type="Pfam" id="PF13450">
    <property type="entry name" value="NAD_binding_8"/>
    <property type="match status" value="1"/>
</dbReference>
<dbReference type="Gene3D" id="3.50.50.60">
    <property type="entry name" value="FAD/NAD(P)-binding domain"/>
    <property type="match status" value="1"/>
</dbReference>
<comment type="caution">
    <text evidence="3">The sequence shown here is derived from an EMBL/GenBank/DDBJ whole genome shotgun (WGS) entry which is preliminary data.</text>
</comment>
<gene>
    <name evidence="3" type="ORF">GCM10011594_09210</name>
</gene>
<dbReference type="InterPro" id="IPR002937">
    <property type="entry name" value="Amino_oxidase"/>
</dbReference>
<dbReference type="InterPro" id="IPR036188">
    <property type="entry name" value="FAD/NAD-bd_sf"/>
</dbReference>
<sequence>MGARAAVTVVGAGMAGAACAATLRDAGVQVVVVERGRAPGGRMASPELYGRRVDLGAGYFTVRDAAFADVVQRWADRGLARPWTDTFSVLSPGRPPERTTGPMRWATPGGLRSLVRDLLVGVPVRLGRAAETLPDGTVVLAMPDPQAARLVDVPDAVDCLPTITVTVEYPAREWLLPDAAFVHDHPDVEFVADDGARRGDGAPVLVAHSTPELARRHLDDPSAAIGPVTVALRELLGVPDPVRTHVHRWSFAKPDGRHPAHSGSTLAPDGRRIGLAGDQWCPDGSPRVESAWRSGTDAALALLAGAAVRGPASA</sequence>
<dbReference type="GO" id="GO:0016491">
    <property type="term" value="F:oxidoreductase activity"/>
    <property type="evidence" value="ECO:0007669"/>
    <property type="project" value="InterPro"/>
</dbReference>
<feature type="signal peptide" evidence="1">
    <location>
        <begin position="1"/>
        <end position="20"/>
    </location>
</feature>
<name>A0A917WCJ1_9ACTN</name>
<evidence type="ECO:0000259" key="2">
    <source>
        <dbReference type="Pfam" id="PF01593"/>
    </source>
</evidence>
<feature type="chain" id="PRO_5037586504" evidence="1">
    <location>
        <begin position="21"/>
        <end position="314"/>
    </location>
</feature>
<reference evidence="3" key="2">
    <citation type="submission" date="2020-09" db="EMBL/GenBank/DDBJ databases">
        <authorList>
            <person name="Sun Q."/>
            <person name="Zhou Y."/>
        </authorList>
    </citation>
    <scope>NUCLEOTIDE SEQUENCE</scope>
    <source>
        <strain evidence="3">CGMCC 4.7308</strain>
    </source>
</reference>
<accession>A0A917WCJ1</accession>
<reference evidence="3" key="1">
    <citation type="journal article" date="2014" name="Int. J. Syst. Evol. Microbiol.">
        <title>Complete genome sequence of Corynebacterium casei LMG S-19264T (=DSM 44701T), isolated from a smear-ripened cheese.</title>
        <authorList>
            <consortium name="US DOE Joint Genome Institute (JGI-PGF)"/>
            <person name="Walter F."/>
            <person name="Albersmeier A."/>
            <person name="Kalinowski J."/>
            <person name="Ruckert C."/>
        </authorList>
    </citation>
    <scope>NUCLEOTIDE SEQUENCE</scope>
    <source>
        <strain evidence="3">CGMCC 4.7308</strain>
    </source>
</reference>
<keyword evidence="4" id="KW-1185">Reference proteome</keyword>
<dbReference type="AlphaFoldDB" id="A0A917WCJ1"/>
<dbReference type="Proteomes" id="UP000655208">
    <property type="component" value="Unassembled WGS sequence"/>
</dbReference>
<feature type="domain" description="Amine oxidase" evidence="2">
    <location>
        <begin position="151"/>
        <end position="302"/>
    </location>
</feature>
<evidence type="ECO:0000256" key="1">
    <source>
        <dbReference type="SAM" id="SignalP"/>
    </source>
</evidence>
<dbReference type="Gene3D" id="3.90.660.10">
    <property type="match status" value="1"/>
</dbReference>
<proteinExistence type="predicted"/>
<evidence type="ECO:0000313" key="3">
    <source>
        <dbReference type="EMBL" id="GGL91599.1"/>
    </source>
</evidence>
<organism evidence="3 4">
    <name type="scientific">Nakamurella endophytica</name>
    <dbReference type="NCBI Taxonomy" id="1748367"/>
    <lineage>
        <taxon>Bacteria</taxon>
        <taxon>Bacillati</taxon>
        <taxon>Actinomycetota</taxon>
        <taxon>Actinomycetes</taxon>
        <taxon>Nakamurellales</taxon>
        <taxon>Nakamurellaceae</taxon>
        <taxon>Nakamurella</taxon>
    </lineage>
</organism>
<keyword evidence="1" id="KW-0732">Signal</keyword>
<dbReference type="EMBL" id="BMNA01000002">
    <property type="protein sequence ID" value="GGL91599.1"/>
    <property type="molecule type" value="Genomic_DNA"/>
</dbReference>
<dbReference type="SUPFAM" id="SSF51905">
    <property type="entry name" value="FAD/NAD(P)-binding domain"/>
    <property type="match status" value="1"/>
</dbReference>
<protein>
    <submittedName>
        <fullName evidence="3">NAD/FAD-dependent oxidoreductase</fullName>
    </submittedName>
</protein>
<dbReference type="Pfam" id="PF01593">
    <property type="entry name" value="Amino_oxidase"/>
    <property type="match status" value="1"/>
</dbReference>